<protein>
    <submittedName>
        <fullName evidence="1">Uncharacterized protein</fullName>
    </submittedName>
</protein>
<proteinExistence type="predicted"/>
<organism evidence="1 2">
    <name type="scientific">Nicoliella lavandulae</name>
    <dbReference type="NCBI Taxonomy" id="3082954"/>
    <lineage>
        <taxon>Bacteria</taxon>
        <taxon>Bacillati</taxon>
        <taxon>Bacillota</taxon>
        <taxon>Bacilli</taxon>
        <taxon>Lactobacillales</taxon>
        <taxon>Lactobacillaceae</taxon>
        <taxon>Nicoliella</taxon>
    </lineage>
</organism>
<comment type="caution">
    <text evidence="1">The sequence shown here is derived from an EMBL/GenBank/DDBJ whole genome shotgun (WGS) entry which is preliminary data.</text>
</comment>
<dbReference type="RefSeq" id="WP_339960733.1">
    <property type="nucleotide sequence ID" value="NZ_JAWMWH010000003.1"/>
</dbReference>
<dbReference type="EMBL" id="JAWMWH010000003">
    <property type="protein sequence ID" value="MEJ6400878.1"/>
    <property type="molecule type" value="Genomic_DNA"/>
</dbReference>
<evidence type="ECO:0000313" key="1">
    <source>
        <dbReference type="EMBL" id="MEJ6400878.1"/>
    </source>
</evidence>
<accession>A0ABU8SLV4</accession>
<evidence type="ECO:0000313" key="2">
    <source>
        <dbReference type="Proteomes" id="UP001370590"/>
    </source>
</evidence>
<keyword evidence="2" id="KW-1185">Reference proteome</keyword>
<reference evidence="1 2" key="1">
    <citation type="submission" date="2023-10" db="EMBL/GenBank/DDBJ databases">
        <title>Nicoliella lavandulae sp. nov. isolated from Lavandula angustifolia flowers.</title>
        <authorList>
            <person name="Alcantara C."/>
            <person name="Zuniga M."/>
            <person name="Landete J.M."/>
            <person name="Monedero V."/>
        </authorList>
    </citation>
    <scope>NUCLEOTIDE SEQUENCE [LARGE SCALE GENOMIC DNA]</scope>
    <source>
        <strain evidence="1 2">Es01</strain>
    </source>
</reference>
<dbReference type="Proteomes" id="UP001370590">
    <property type="component" value="Unassembled WGS sequence"/>
</dbReference>
<sequence>MDALSEARAASDKLVLIQIHLDPEDGPAQLVKTGKIIDANNNK</sequence>
<name>A0ABU8SLV4_9LACO</name>
<gene>
    <name evidence="1" type="ORF">R4146_06940</name>
</gene>